<proteinExistence type="predicted"/>
<gene>
    <name evidence="1" type="ORF">K435DRAFT_775977</name>
</gene>
<dbReference type="EMBL" id="ML179087">
    <property type="protein sequence ID" value="THV01589.1"/>
    <property type="molecule type" value="Genomic_DNA"/>
</dbReference>
<dbReference type="AlphaFoldDB" id="A0A4S8MH45"/>
<keyword evidence="2" id="KW-1185">Reference proteome</keyword>
<feature type="non-terminal residue" evidence="1">
    <location>
        <position position="1"/>
    </location>
</feature>
<evidence type="ECO:0000313" key="2">
    <source>
        <dbReference type="Proteomes" id="UP000297245"/>
    </source>
</evidence>
<protein>
    <submittedName>
        <fullName evidence="1">Uncharacterized protein</fullName>
    </submittedName>
</protein>
<organism evidence="1 2">
    <name type="scientific">Dendrothele bispora (strain CBS 962.96)</name>
    <dbReference type="NCBI Taxonomy" id="1314807"/>
    <lineage>
        <taxon>Eukaryota</taxon>
        <taxon>Fungi</taxon>
        <taxon>Dikarya</taxon>
        <taxon>Basidiomycota</taxon>
        <taxon>Agaricomycotina</taxon>
        <taxon>Agaricomycetes</taxon>
        <taxon>Agaricomycetidae</taxon>
        <taxon>Agaricales</taxon>
        <taxon>Agaricales incertae sedis</taxon>
        <taxon>Dendrothele</taxon>
    </lineage>
</organism>
<accession>A0A4S8MH45</accession>
<reference evidence="1 2" key="1">
    <citation type="journal article" date="2019" name="Nat. Ecol. Evol.">
        <title>Megaphylogeny resolves global patterns of mushroom evolution.</title>
        <authorList>
            <person name="Varga T."/>
            <person name="Krizsan K."/>
            <person name="Foldi C."/>
            <person name="Dima B."/>
            <person name="Sanchez-Garcia M."/>
            <person name="Sanchez-Ramirez S."/>
            <person name="Szollosi G.J."/>
            <person name="Szarkandi J.G."/>
            <person name="Papp V."/>
            <person name="Albert L."/>
            <person name="Andreopoulos W."/>
            <person name="Angelini C."/>
            <person name="Antonin V."/>
            <person name="Barry K.W."/>
            <person name="Bougher N.L."/>
            <person name="Buchanan P."/>
            <person name="Buyck B."/>
            <person name="Bense V."/>
            <person name="Catcheside P."/>
            <person name="Chovatia M."/>
            <person name="Cooper J."/>
            <person name="Damon W."/>
            <person name="Desjardin D."/>
            <person name="Finy P."/>
            <person name="Geml J."/>
            <person name="Haridas S."/>
            <person name="Hughes K."/>
            <person name="Justo A."/>
            <person name="Karasinski D."/>
            <person name="Kautmanova I."/>
            <person name="Kiss B."/>
            <person name="Kocsube S."/>
            <person name="Kotiranta H."/>
            <person name="LaButti K.M."/>
            <person name="Lechner B.E."/>
            <person name="Liimatainen K."/>
            <person name="Lipzen A."/>
            <person name="Lukacs Z."/>
            <person name="Mihaltcheva S."/>
            <person name="Morgado L.N."/>
            <person name="Niskanen T."/>
            <person name="Noordeloos M.E."/>
            <person name="Ohm R.A."/>
            <person name="Ortiz-Santana B."/>
            <person name="Ovrebo C."/>
            <person name="Racz N."/>
            <person name="Riley R."/>
            <person name="Savchenko A."/>
            <person name="Shiryaev A."/>
            <person name="Soop K."/>
            <person name="Spirin V."/>
            <person name="Szebenyi C."/>
            <person name="Tomsovsky M."/>
            <person name="Tulloss R.E."/>
            <person name="Uehling J."/>
            <person name="Grigoriev I.V."/>
            <person name="Vagvolgyi C."/>
            <person name="Papp T."/>
            <person name="Martin F.M."/>
            <person name="Miettinen O."/>
            <person name="Hibbett D.S."/>
            <person name="Nagy L.G."/>
        </authorList>
    </citation>
    <scope>NUCLEOTIDE SEQUENCE [LARGE SCALE GENOMIC DNA]</scope>
    <source>
        <strain evidence="1 2">CBS 962.96</strain>
    </source>
</reference>
<name>A0A4S8MH45_DENBC</name>
<evidence type="ECO:0000313" key="1">
    <source>
        <dbReference type="EMBL" id="THV01589.1"/>
    </source>
</evidence>
<dbReference type="Proteomes" id="UP000297245">
    <property type="component" value="Unassembled WGS sequence"/>
</dbReference>
<sequence>TGIYLFVHYLSTTFFSSLPLRILCWTWFDVFIINFSDFTVSATLIQQLIRGPQSTVTGYLTYLRVVL</sequence>